<dbReference type="EMBL" id="MCGN01000002">
    <property type="protein sequence ID" value="ORZ01541.1"/>
    <property type="molecule type" value="Genomic_DNA"/>
</dbReference>
<dbReference type="InParanoid" id="A0A1X2HQC0"/>
<evidence type="ECO:0000313" key="7">
    <source>
        <dbReference type="EMBL" id="ORZ01541.1"/>
    </source>
</evidence>
<evidence type="ECO:0000313" key="8">
    <source>
        <dbReference type="Proteomes" id="UP000242180"/>
    </source>
</evidence>
<comment type="subcellular location">
    <subcellularLocation>
        <location evidence="1">Nucleus</location>
        <location evidence="1">Nucleolus</location>
    </subcellularLocation>
</comment>
<dbReference type="GO" id="GO:0000428">
    <property type="term" value="C:DNA-directed RNA polymerase complex"/>
    <property type="evidence" value="ECO:0007669"/>
    <property type="project" value="UniProtKB-KW"/>
</dbReference>
<comment type="caution">
    <text evidence="7">The sequence shown here is derived from an EMBL/GenBank/DDBJ whole genome shotgun (WGS) entry which is preliminary data.</text>
</comment>
<keyword evidence="3" id="KW-0240">DNA-directed RNA polymerase</keyword>
<evidence type="ECO:0000256" key="2">
    <source>
        <dbReference type="ARBA" id="ARBA00009430"/>
    </source>
</evidence>
<evidence type="ECO:0000256" key="5">
    <source>
        <dbReference type="ARBA" id="ARBA00023242"/>
    </source>
</evidence>
<sequence length="416" mass="46842">MPKRKHTEDGQDKSSGRQVKVALADTSKAAAVPCLATFPGTKPPADTTFHAYRSYDETKDQQRYVRGETEKVEFAGANFGEQAASNLYCKYLVGVYSKSDQTLTVAPAPLMRMRPRVKDQRSSRLDPDAAAAAKADFNKAKSELGMAFGTAKAQRQIRERERNEVSGTEIADVVDDIHAQVKKVAQPTQDEIRETMRADLPIPKHNPDAESPDAIYDIDSIVTESELLALTGKVKELLKAKSEKEVSSALPYTSSQFINSKIWAIVKGEGKKNRERLRLLLYISYLMAYLCNVKAKSLKDRRKIETLMANPPFILIDKMNERYTEKDMRTPFMQDKLQCYLMVLCLSVSNYIIAPDRIAHDLSIKGTQIQKILQNLGCKSRKCTKDEASTWNLKDNAKVFALQTPLKLPDVSRRRK</sequence>
<feature type="region of interest" description="Disordered" evidence="6">
    <location>
        <begin position="1"/>
        <end position="21"/>
    </location>
</feature>
<dbReference type="GO" id="GO:0006351">
    <property type="term" value="P:DNA-templated transcription"/>
    <property type="evidence" value="ECO:0007669"/>
    <property type="project" value="InterPro"/>
</dbReference>
<organism evidence="7 8">
    <name type="scientific">Syncephalastrum racemosum</name>
    <name type="common">Filamentous fungus</name>
    <dbReference type="NCBI Taxonomy" id="13706"/>
    <lineage>
        <taxon>Eukaryota</taxon>
        <taxon>Fungi</taxon>
        <taxon>Fungi incertae sedis</taxon>
        <taxon>Mucoromycota</taxon>
        <taxon>Mucoromycotina</taxon>
        <taxon>Mucoromycetes</taxon>
        <taxon>Mucorales</taxon>
        <taxon>Syncephalastraceae</taxon>
        <taxon>Syncephalastrum</taxon>
    </lineage>
</organism>
<dbReference type="InterPro" id="IPR009668">
    <property type="entry name" value="RNA_pol-assoc_fac_A49-like"/>
</dbReference>
<reference evidence="7 8" key="1">
    <citation type="submission" date="2016-07" db="EMBL/GenBank/DDBJ databases">
        <title>Pervasive Adenine N6-methylation of Active Genes in Fungi.</title>
        <authorList>
            <consortium name="DOE Joint Genome Institute"/>
            <person name="Mondo S.J."/>
            <person name="Dannebaum R.O."/>
            <person name="Kuo R.C."/>
            <person name="Labutti K."/>
            <person name="Haridas S."/>
            <person name="Kuo A."/>
            <person name="Salamov A."/>
            <person name="Ahrendt S.R."/>
            <person name="Lipzen A."/>
            <person name="Sullivan W."/>
            <person name="Andreopoulos W.B."/>
            <person name="Clum A."/>
            <person name="Lindquist E."/>
            <person name="Daum C."/>
            <person name="Ramamoorthy G.K."/>
            <person name="Gryganskyi A."/>
            <person name="Culley D."/>
            <person name="Magnuson J.K."/>
            <person name="James T.Y."/>
            <person name="O'Malley M.A."/>
            <person name="Stajich J.E."/>
            <person name="Spatafora J.W."/>
            <person name="Visel A."/>
            <person name="Grigoriev I.V."/>
        </authorList>
    </citation>
    <scope>NUCLEOTIDE SEQUENCE [LARGE SCALE GENOMIC DNA]</scope>
    <source>
        <strain evidence="7 8">NRRL 2496</strain>
    </source>
</reference>
<dbReference type="OrthoDB" id="532500at2759"/>
<gene>
    <name evidence="7" type="ORF">BCR43DRAFT_182265</name>
</gene>
<dbReference type="PANTHER" id="PTHR14440">
    <property type="entry name" value="DNA-DIRECTED RNA POLYMERASE I SUBUNIT RPA49"/>
    <property type="match status" value="1"/>
</dbReference>
<dbReference type="Pfam" id="PF06870">
    <property type="entry name" value="RNA_pol_I_A49"/>
    <property type="match status" value="1"/>
</dbReference>
<proteinExistence type="inferred from homology"/>
<accession>A0A1X2HQC0</accession>
<evidence type="ECO:0000256" key="3">
    <source>
        <dbReference type="ARBA" id="ARBA00022478"/>
    </source>
</evidence>
<name>A0A1X2HQC0_SYNRA</name>
<dbReference type="AlphaFoldDB" id="A0A1X2HQC0"/>
<dbReference type="STRING" id="13706.A0A1X2HQC0"/>
<evidence type="ECO:0000256" key="4">
    <source>
        <dbReference type="ARBA" id="ARBA00023163"/>
    </source>
</evidence>
<feature type="compositionally biased region" description="Basic and acidic residues" evidence="6">
    <location>
        <begin position="1"/>
        <end position="15"/>
    </location>
</feature>
<dbReference type="OMA" id="DVYPFDE"/>
<keyword evidence="8" id="KW-1185">Reference proteome</keyword>
<dbReference type="FunCoup" id="A0A1X2HQC0">
    <property type="interactions" value="210"/>
</dbReference>
<dbReference type="GO" id="GO:0003677">
    <property type="term" value="F:DNA binding"/>
    <property type="evidence" value="ECO:0007669"/>
    <property type="project" value="InterPro"/>
</dbReference>
<protein>
    <submittedName>
        <fullName evidence="7">RNA polymerase I associated factor, A49-like protein</fullName>
    </submittedName>
</protein>
<keyword evidence="5" id="KW-0539">Nucleus</keyword>
<comment type="similarity">
    <text evidence="2">Belongs to the eukaryotic RPA49/POLR1E RNA polymerase subunit family.</text>
</comment>
<evidence type="ECO:0000256" key="1">
    <source>
        <dbReference type="ARBA" id="ARBA00004604"/>
    </source>
</evidence>
<keyword evidence="4" id="KW-0804">Transcription</keyword>
<dbReference type="Proteomes" id="UP000242180">
    <property type="component" value="Unassembled WGS sequence"/>
</dbReference>
<evidence type="ECO:0000256" key="6">
    <source>
        <dbReference type="SAM" id="MobiDB-lite"/>
    </source>
</evidence>
<dbReference type="GO" id="GO:0005730">
    <property type="term" value="C:nucleolus"/>
    <property type="evidence" value="ECO:0007669"/>
    <property type="project" value="UniProtKB-SubCell"/>
</dbReference>